<dbReference type="EMBL" id="JBBIAA010000004">
    <property type="protein sequence ID" value="MEJ5944904.1"/>
    <property type="molecule type" value="Genomic_DNA"/>
</dbReference>
<dbReference type="RefSeq" id="WP_339574284.1">
    <property type="nucleotide sequence ID" value="NZ_JBBIAA010000004.1"/>
</dbReference>
<dbReference type="InterPro" id="IPR000594">
    <property type="entry name" value="ThiF_NAD_FAD-bd"/>
</dbReference>
<dbReference type="SUPFAM" id="SSF69572">
    <property type="entry name" value="Activating enzymes of the ubiquitin-like proteins"/>
    <property type="match status" value="1"/>
</dbReference>
<dbReference type="PANTHER" id="PTHR10953">
    <property type="entry name" value="UBIQUITIN-ACTIVATING ENZYME E1"/>
    <property type="match status" value="1"/>
</dbReference>
<protein>
    <submittedName>
        <fullName evidence="3">ThiF family adenylyltransferase</fullName>
    </submittedName>
</protein>
<evidence type="ECO:0000313" key="3">
    <source>
        <dbReference type="EMBL" id="MEJ5944904.1"/>
    </source>
</evidence>
<dbReference type="CDD" id="cd00757">
    <property type="entry name" value="ThiF_MoeB_HesA_family"/>
    <property type="match status" value="1"/>
</dbReference>
<dbReference type="Gene3D" id="3.40.250.10">
    <property type="entry name" value="Rhodanese-like domain"/>
    <property type="match status" value="1"/>
</dbReference>
<reference evidence="3 4" key="1">
    <citation type="journal article" date="2017" name="Int. J. Syst. Evol. Microbiol.">
        <title>Pseudokineococcus basanitobsidens sp. nov., isolated from volcanic rock.</title>
        <authorList>
            <person name="Lee D.W."/>
            <person name="Park M.Y."/>
            <person name="Kim J.J."/>
            <person name="Kim B.S."/>
        </authorList>
    </citation>
    <scope>NUCLEOTIDE SEQUENCE [LARGE SCALE GENOMIC DNA]</scope>
    <source>
        <strain evidence="3 4">DSM 103726</strain>
    </source>
</reference>
<feature type="region of interest" description="Disordered" evidence="1">
    <location>
        <begin position="1"/>
        <end position="20"/>
    </location>
</feature>
<dbReference type="GO" id="GO:0016779">
    <property type="term" value="F:nucleotidyltransferase activity"/>
    <property type="evidence" value="ECO:0007669"/>
    <property type="project" value="UniProtKB-KW"/>
</dbReference>
<dbReference type="InterPro" id="IPR001763">
    <property type="entry name" value="Rhodanese-like_dom"/>
</dbReference>
<dbReference type="Proteomes" id="UP001387100">
    <property type="component" value="Unassembled WGS sequence"/>
</dbReference>
<dbReference type="InterPro" id="IPR045886">
    <property type="entry name" value="ThiF/MoeB/HesA"/>
</dbReference>
<sequence length="412" mass="41882">MGPAAEAFAPLVAPGPPLTPEQRRRAARHLVLTELGEEGQRRLAAARVLVVGAGGLGSPVLSYLAAAGVGTGGRGALGVVDDDVVSTSNLQRQVVHGAADVGRPKTASAADALRALDPAVRVVEHRQRLADARSAEELVRGYDLVVDGADNFATRYLVADACGAAGVPEVWGSVLRWDGQVSTFWPGRGPTYRDLFPRAPAEGSVASCAQAGVLGAVCGVVGSVMAAEVVKLVTGTGRPLVGRVVVLDSLALTWREVTVRAGGREAAARRGGAGAGPGARPAEDRPGAARGDHGQVVAAQRPGVPEVAPEDLDALLARGAAVVDVRGEAERRAAPVPGGVRVDLHEVLAAPGSSPAALRPDGALAGLERTAPVVVVCSTGVRSLLAAEQLQDAGFTAVLHLRGGVAAWLERA</sequence>
<evidence type="ECO:0000313" key="4">
    <source>
        <dbReference type="Proteomes" id="UP001387100"/>
    </source>
</evidence>
<dbReference type="SMART" id="SM00450">
    <property type="entry name" value="RHOD"/>
    <property type="match status" value="1"/>
</dbReference>
<dbReference type="PROSITE" id="PS50206">
    <property type="entry name" value="RHODANESE_3"/>
    <property type="match status" value="1"/>
</dbReference>
<accession>A0ABU8RIK8</accession>
<dbReference type="PANTHER" id="PTHR10953:SF102">
    <property type="entry name" value="ADENYLYLTRANSFERASE AND SULFURTRANSFERASE MOCS3"/>
    <property type="match status" value="1"/>
</dbReference>
<keyword evidence="3" id="KW-0548">Nucleotidyltransferase</keyword>
<dbReference type="Gene3D" id="3.40.50.720">
    <property type="entry name" value="NAD(P)-binding Rossmann-like Domain"/>
    <property type="match status" value="1"/>
</dbReference>
<keyword evidence="4" id="KW-1185">Reference proteome</keyword>
<feature type="domain" description="Rhodanese" evidence="2">
    <location>
        <begin position="316"/>
        <end position="410"/>
    </location>
</feature>
<feature type="region of interest" description="Disordered" evidence="1">
    <location>
        <begin position="263"/>
        <end position="295"/>
    </location>
</feature>
<dbReference type="Pfam" id="PF00899">
    <property type="entry name" value="ThiF"/>
    <property type="match status" value="1"/>
</dbReference>
<dbReference type="InterPro" id="IPR036873">
    <property type="entry name" value="Rhodanese-like_dom_sf"/>
</dbReference>
<evidence type="ECO:0000256" key="1">
    <source>
        <dbReference type="SAM" id="MobiDB-lite"/>
    </source>
</evidence>
<name>A0ABU8RIK8_9ACTN</name>
<dbReference type="Pfam" id="PF00581">
    <property type="entry name" value="Rhodanese"/>
    <property type="match status" value="1"/>
</dbReference>
<evidence type="ECO:0000259" key="2">
    <source>
        <dbReference type="PROSITE" id="PS50206"/>
    </source>
</evidence>
<dbReference type="InterPro" id="IPR035985">
    <property type="entry name" value="Ubiquitin-activating_enz"/>
</dbReference>
<dbReference type="SUPFAM" id="SSF52821">
    <property type="entry name" value="Rhodanese/Cell cycle control phosphatase"/>
    <property type="match status" value="1"/>
</dbReference>
<keyword evidence="3" id="KW-0808">Transferase</keyword>
<comment type="caution">
    <text evidence="3">The sequence shown here is derived from an EMBL/GenBank/DDBJ whole genome shotgun (WGS) entry which is preliminary data.</text>
</comment>
<organism evidence="3 4">
    <name type="scientific">Pseudokineococcus basanitobsidens</name>
    <dbReference type="NCBI Taxonomy" id="1926649"/>
    <lineage>
        <taxon>Bacteria</taxon>
        <taxon>Bacillati</taxon>
        <taxon>Actinomycetota</taxon>
        <taxon>Actinomycetes</taxon>
        <taxon>Kineosporiales</taxon>
        <taxon>Kineosporiaceae</taxon>
        <taxon>Pseudokineococcus</taxon>
    </lineage>
</organism>
<proteinExistence type="predicted"/>
<gene>
    <name evidence="3" type="ORF">WDZ17_06300</name>
</gene>
<dbReference type="CDD" id="cd00158">
    <property type="entry name" value="RHOD"/>
    <property type="match status" value="1"/>
</dbReference>
<feature type="compositionally biased region" description="Basic and acidic residues" evidence="1">
    <location>
        <begin position="281"/>
        <end position="293"/>
    </location>
</feature>